<dbReference type="InterPro" id="IPR052515">
    <property type="entry name" value="Gfo/Idh/MocA_Oxidoreductase"/>
</dbReference>
<dbReference type="RefSeq" id="WP_251605224.1">
    <property type="nucleotide sequence ID" value="NZ_JAMQJY010000001.1"/>
</dbReference>
<dbReference type="InterPro" id="IPR055170">
    <property type="entry name" value="GFO_IDH_MocA-like_dom"/>
</dbReference>
<dbReference type="Pfam" id="PF22725">
    <property type="entry name" value="GFO_IDH_MocA_C3"/>
    <property type="match status" value="1"/>
</dbReference>
<dbReference type="Proteomes" id="UP001203665">
    <property type="component" value="Unassembled WGS sequence"/>
</dbReference>
<name>A0ABT0XGK5_9BACI</name>
<keyword evidence="3" id="KW-1185">Reference proteome</keyword>
<feature type="domain" description="GFO/IDH/MocA-like oxidoreductase" evidence="1">
    <location>
        <begin position="5"/>
        <end position="112"/>
    </location>
</feature>
<dbReference type="PANTHER" id="PTHR43249:SF1">
    <property type="entry name" value="D-GLUCOSIDE 3-DEHYDROGENASE"/>
    <property type="match status" value="1"/>
</dbReference>
<evidence type="ECO:0000259" key="1">
    <source>
        <dbReference type="Pfam" id="PF22725"/>
    </source>
</evidence>
<proteinExistence type="predicted"/>
<dbReference type="Gene3D" id="3.30.360.10">
    <property type="entry name" value="Dihydrodipicolinate Reductase, domain 2"/>
    <property type="match status" value="1"/>
</dbReference>
<protein>
    <submittedName>
        <fullName evidence="2">Gfo/Idh/MocA family oxidoreductase</fullName>
    </submittedName>
</protein>
<dbReference type="PANTHER" id="PTHR43249">
    <property type="entry name" value="UDP-N-ACETYL-2-AMINO-2-DEOXY-D-GLUCURONATE OXIDASE"/>
    <property type="match status" value="1"/>
</dbReference>
<dbReference type="SUPFAM" id="SSF55347">
    <property type="entry name" value="Glyceraldehyde-3-phosphate dehydrogenase-like, C-terminal domain"/>
    <property type="match status" value="1"/>
</dbReference>
<reference evidence="2" key="1">
    <citation type="submission" date="2022-06" db="EMBL/GenBank/DDBJ databases">
        <title>Alkalicoccobacillus porphyridii sp. nov., isolated from a marine red alga, Porphyridium purpureum and reclassification of Shouchella plakortidis and Shouchella gibsonii as Alkalicoccobacillus plakortidis comb. nov. and Alkalicoccobacillus gibsonii comb. nov.</title>
        <authorList>
            <person name="Kim K.H."/>
            <person name="Lee J.K."/>
            <person name="Han D.M."/>
            <person name="Baek J.H."/>
            <person name="Jeon C.O."/>
        </authorList>
    </citation>
    <scope>NUCLEOTIDE SEQUENCE</scope>
    <source>
        <strain evidence="2">DSM 19153</strain>
    </source>
</reference>
<sequence length="206" mass="23383">MARSTQVRYLWQFKDQAAYYEAAPWRGTWEQDGGMLINQGIHMIDLLVWFMGEVESVSGQLQWVNDHKETEDVASGIIRFKSGATGLIEANSVTWPENHGYAIKLFAEKGTIIFEGKNFDQVTKFTVENGPELDQINSWITEKNEQVIMYQEVMKHIDGTANQAVTAAEAEHALETIFALYQSHKIKEQVHLPLVSFSTIDMKGVN</sequence>
<evidence type="ECO:0000313" key="3">
    <source>
        <dbReference type="Proteomes" id="UP001203665"/>
    </source>
</evidence>
<gene>
    <name evidence="2" type="ORF">NDM98_05745</name>
</gene>
<organism evidence="2 3">
    <name type="scientific">Alkalicoccobacillus plakortidis</name>
    <dbReference type="NCBI Taxonomy" id="444060"/>
    <lineage>
        <taxon>Bacteria</taxon>
        <taxon>Bacillati</taxon>
        <taxon>Bacillota</taxon>
        <taxon>Bacilli</taxon>
        <taxon>Bacillales</taxon>
        <taxon>Bacillaceae</taxon>
        <taxon>Alkalicoccobacillus</taxon>
    </lineage>
</organism>
<accession>A0ABT0XGK5</accession>
<comment type="caution">
    <text evidence="2">The sequence shown here is derived from an EMBL/GenBank/DDBJ whole genome shotgun (WGS) entry which is preliminary data.</text>
</comment>
<dbReference type="EMBL" id="JAMQJY010000001">
    <property type="protein sequence ID" value="MCM2675035.1"/>
    <property type="molecule type" value="Genomic_DNA"/>
</dbReference>
<evidence type="ECO:0000313" key="2">
    <source>
        <dbReference type="EMBL" id="MCM2675035.1"/>
    </source>
</evidence>